<dbReference type="InterPro" id="IPR004504">
    <property type="entry name" value="DNA_repair_RadA"/>
</dbReference>
<dbReference type="InterPro" id="IPR020568">
    <property type="entry name" value="Ribosomal_Su5_D2-typ_SF"/>
</dbReference>
<protein>
    <recommendedName>
        <fullName evidence="11 12">DNA repair protein RadA</fullName>
    </recommendedName>
</protein>
<keyword evidence="16" id="KW-1185">Reference proteome</keyword>
<evidence type="ECO:0000256" key="5">
    <source>
        <dbReference type="ARBA" id="ARBA00022801"/>
    </source>
</evidence>
<keyword evidence="4 13" id="KW-0863">Zinc-finger</keyword>
<dbReference type="CDD" id="cd01121">
    <property type="entry name" value="RadA_SMS_N"/>
    <property type="match status" value="1"/>
</dbReference>
<feature type="domain" description="RecA family profile 1" evidence="14">
    <location>
        <begin position="78"/>
        <end position="227"/>
    </location>
</feature>
<dbReference type="InterPro" id="IPR041166">
    <property type="entry name" value="Rubredoxin_2"/>
</dbReference>
<dbReference type="EMBL" id="BRXS01000006">
    <property type="protein sequence ID" value="GLC27286.1"/>
    <property type="molecule type" value="Genomic_DNA"/>
</dbReference>
<evidence type="ECO:0000256" key="7">
    <source>
        <dbReference type="ARBA" id="ARBA00022840"/>
    </source>
</evidence>
<dbReference type="Pfam" id="PF13481">
    <property type="entry name" value="AAA_25"/>
    <property type="match status" value="1"/>
</dbReference>
<dbReference type="GO" id="GO:0140664">
    <property type="term" value="F:ATP-dependent DNA damage sensor activity"/>
    <property type="evidence" value="ECO:0007669"/>
    <property type="project" value="InterPro"/>
</dbReference>
<evidence type="ECO:0000256" key="4">
    <source>
        <dbReference type="ARBA" id="ARBA00022771"/>
    </source>
</evidence>
<dbReference type="InterPro" id="IPR014721">
    <property type="entry name" value="Ribsml_uS5_D2-typ_fold_subgr"/>
</dbReference>
<keyword evidence="10 11" id="KW-0234">DNA repair</keyword>
<keyword evidence="1 11" id="KW-0479">Metal-binding</keyword>
<dbReference type="PROSITE" id="PS50162">
    <property type="entry name" value="RECA_2"/>
    <property type="match status" value="1"/>
</dbReference>
<keyword evidence="8 11" id="KW-0346">Stress response</keyword>
<dbReference type="InterPro" id="IPR027417">
    <property type="entry name" value="P-loop_NTPase"/>
</dbReference>
<dbReference type="HAMAP" id="MF_01498">
    <property type="entry name" value="RadA_bact"/>
    <property type="match status" value="1"/>
</dbReference>
<gene>
    <name evidence="11 15" type="primary">radA</name>
    <name evidence="15" type="ORF">rosag_37990</name>
</gene>
<accession>A0AA37QCL7</accession>
<dbReference type="FunFam" id="3.40.50.300:FF:000050">
    <property type="entry name" value="DNA repair protein RadA"/>
    <property type="match status" value="1"/>
</dbReference>
<dbReference type="PRINTS" id="PR01874">
    <property type="entry name" value="DNAREPAIRADA"/>
</dbReference>
<dbReference type="SUPFAM" id="SSF54211">
    <property type="entry name" value="Ribosomal protein S5 domain 2-like"/>
    <property type="match status" value="1"/>
</dbReference>
<evidence type="ECO:0000256" key="8">
    <source>
        <dbReference type="ARBA" id="ARBA00023016"/>
    </source>
</evidence>
<reference evidence="15" key="1">
    <citation type="submission" date="2022-08" db="EMBL/GenBank/DDBJ databases">
        <title>Draft genome sequencing of Roseisolibacter agri AW1220.</title>
        <authorList>
            <person name="Tobiishi Y."/>
            <person name="Tonouchi A."/>
        </authorList>
    </citation>
    <scope>NUCLEOTIDE SEQUENCE</scope>
    <source>
        <strain evidence="15">AW1220</strain>
    </source>
</reference>
<evidence type="ECO:0000313" key="16">
    <source>
        <dbReference type="Proteomes" id="UP001161325"/>
    </source>
</evidence>
<dbReference type="Gene3D" id="3.30.230.10">
    <property type="match status" value="1"/>
</dbReference>
<evidence type="ECO:0000256" key="6">
    <source>
        <dbReference type="ARBA" id="ARBA00022833"/>
    </source>
</evidence>
<evidence type="ECO:0000259" key="14">
    <source>
        <dbReference type="PROSITE" id="PS50162"/>
    </source>
</evidence>
<comment type="function">
    <text evidence="13">DNA-dependent ATPase involved in processing of recombination intermediates, plays a role in repairing DNA breaks. Stimulates the branch migration of RecA-mediated strand transfer reactions, allowing the 3' invading strand to extend heteroduplex DNA faster. Binds ssDNA in the presence of ADP but not other nucleotides, has ATPase activity that is stimulated by ssDNA and various branched DNA structures, but inhibited by SSB. Does not have RecA's homology-searching function.</text>
</comment>
<evidence type="ECO:0000256" key="13">
    <source>
        <dbReference type="RuleBase" id="RU003555"/>
    </source>
</evidence>
<evidence type="ECO:0000256" key="2">
    <source>
        <dbReference type="ARBA" id="ARBA00022741"/>
    </source>
</evidence>
<comment type="caution">
    <text evidence="15">The sequence shown here is derived from an EMBL/GenBank/DDBJ whole genome shotgun (WGS) entry which is preliminary data.</text>
</comment>
<sequence>MAKSKTVYRCTECGAEYSKWQGRCETCGEWNSLVEEVAAPKVAAKGAGSARRMGGSASLGEGGSVAVAPRLRDVSGSERERWTTGLDEFDFVLGGGIVPGSMVLVGGEPGIGKSTLLLQIAARLQQTGRNTLYVSGEESPLQVKLRADRLDEPAGDVALLSETLLETMIATGTASAPDLMIVDSIQTVFTQDLEGAPGNVGQVRECAARLMRFAKETGTATFVVGHVTKGGGIAGPKTLEHIVDTVLYFEGESTLDHRVLRATKNRFGSVDEIGVFRMTQGGLLAVENPSELFMGDRHDAASGSAVTALLEGTRPVLVEIQALAAKAGYGTPQRVATGYDGRRLALLLAVLDKRAGLNFSQLDVFLNVVGGMRLQEPAGDLAVAAALASSLYDRALPREAVFLGEVGLGGEIRPVSQTERRLAEAAKMGMTVAYVAERGVPKRPPAGIRAVGVRTVRDLFERVFS</sequence>
<evidence type="ECO:0000256" key="10">
    <source>
        <dbReference type="ARBA" id="ARBA00023204"/>
    </source>
</evidence>
<dbReference type="Pfam" id="PF18073">
    <property type="entry name" value="Zn_ribbon_LapB"/>
    <property type="match status" value="1"/>
</dbReference>
<evidence type="ECO:0000256" key="11">
    <source>
        <dbReference type="HAMAP-Rule" id="MF_01498"/>
    </source>
</evidence>
<keyword evidence="2 11" id="KW-0547">Nucleotide-binding</keyword>
<dbReference type="NCBIfam" id="TIGR00416">
    <property type="entry name" value="sms"/>
    <property type="match status" value="1"/>
</dbReference>
<dbReference type="GO" id="GO:0005524">
    <property type="term" value="F:ATP binding"/>
    <property type="evidence" value="ECO:0007669"/>
    <property type="project" value="UniProtKB-UniRule"/>
</dbReference>
<dbReference type="PANTHER" id="PTHR32472">
    <property type="entry name" value="DNA REPAIR PROTEIN RADA"/>
    <property type="match status" value="1"/>
</dbReference>
<comment type="domain">
    <text evidence="11">The middle region has homology to RecA with ATPase motifs including the RadA KNRFG motif, while the C-terminus is homologous to Lon protease.</text>
</comment>
<dbReference type="GO" id="GO:0003684">
    <property type="term" value="F:damaged DNA binding"/>
    <property type="evidence" value="ECO:0007669"/>
    <property type="project" value="InterPro"/>
</dbReference>
<keyword evidence="3 11" id="KW-0227">DNA damage</keyword>
<dbReference type="RefSeq" id="WP_284351729.1">
    <property type="nucleotide sequence ID" value="NZ_BRXS01000006.1"/>
</dbReference>
<dbReference type="GO" id="GO:0016787">
    <property type="term" value="F:hydrolase activity"/>
    <property type="evidence" value="ECO:0007669"/>
    <property type="project" value="UniProtKB-KW"/>
</dbReference>
<keyword evidence="6 13" id="KW-0862">Zinc</keyword>
<dbReference type="GO" id="GO:0000725">
    <property type="term" value="P:recombinational repair"/>
    <property type="evidence" value="ECO:0007669"/>
    <property type="project" value="UniProtKB-UniRule"/>
</dbReference>
<dbReference type="SMART" id="SM00382">
    <property type="entry name" value="AAA"/>
    <property type="match status" value="1"/>
</dbReference>
<dbReference type="InterPro" id="IPR003593">
    <property type="entry name" value="AAA+_ATPase"/>
</dbReference>
<feature type="region of interest" description="Lon-protease-like" evidence="11">
    <location>
        <begin position="363"/>
        <end position="465"/>
    </location>
</feature>
<dbReference type="InterPro" id="IPR020588">
    <property type="entry name" value="RecA_ATP-bd"/>
</dbReference>
<feature type="short sequence motif" description="RadA KNRFG motif" evidence="11">
    <location>
        <begin position="264"/>
        <end position="268"/>
    </location>
</feature>
<dbReference type="Gene3D" id="3.40.50.300">
    <property type="entry name" value="P-loop containing nucleotide triphosphate hydrolases"/>
    <property type="match status" value="1"/>
</dbReference>
<proteinExistence type="inferred from homology"/>
<dbReference type="SUPFAM" id="SSF52540">
    <property type="entry name" value="P-loop containing nucleoside triphosphate hydrolases"/>
    <property type="match status" value="1"/>
</dbReference>
<feature type="binding site" evidence="11">
    <location>
        <begin position="107"/>
        <end position="114"/>
    </location>
    <ligand>
        <name>ATP</name>
        <dbReference type="ChEBI" id="CHEBI:30616"/>
    </ligand>
</feature>
<evidence type="ECO:0000313" key="15">
    <source>
        <dbReference type="EMBL" id="GLC27286.1"/>
    </source>
</evidence>
<dbReference type="GO" id="GO:0005829">
    <property type="term" value="C:cytosol"/>
    <property type="evidence" value="ECO:0007669"/>
    <property type="project" value="TreeGrafter"/>
</dbReference>
<dbReference type="GO" id="GO:0008270">
    <property type="term" value="F:zinc ion binding"/>
    <property type="evidence" value="ECO:0007669"/>
    <property type="project" value="UniProtKB-KW"/>
</dbReference>
<evidence type="ECO:0000256" key="3">
    <source>
        <dbReference type="ARBA" id="ARBA00022763"/>
    </source>
</evidence>
<evidence type="ECO:0000256" key="1">
    <source>
        <dbReference type="ARBA" id="ARBA00022723"/>
    </source>
</evidence>
<dbReference type="Proteomes" id="UP001161325">
    <property type="component" value="Unassembled WGS sequence"/>
</dbReference>
<keyword evidence="7 11" id="KW-0067">ATP-binding</keyword>
<evidence type="ECO:0000256" key="12">
    <source>
        <dbReference type="NCBIfam" id="TIGR00416"/>
    </source>
</evidence>
<comment type="function">
    <text evidence="11">Plays a role in repairing double-strand DNA breaks, probably involving stabilizing or processing branched DNA or blocked replication forks.</text>
</comment>
<organism evidence="15 16">
    <name type="scientific">Roseisolibacter agri</name>
    <dbReference type="NCBI Taxonomy" id="2014610"/>
    <lineage>
        <taxon>Bacteria</taxon>
        <taxon>Pseudomonadati</taxon>
        <taxon>Gemmatimonadota</taxon>
        <taxon>Gemmatimonadia</taxon>
        <taxon>Gemmatimonadales</taxon>
        <taxon>Gemmatimonadaceae</taxon>
        <taxon>Roseisolibacter</taxon>
    </lineage>
</organism>
<evidence type="ECO:0000256" key="9">
    <source>
        <dbReference type="ARBA" id="ARBA00023125"/>
    </source>
</evidence>
<keyword evidence="5" id="KW-0378">Hydrolase</keyword>
<keyword evidence="9 11" id="KW-0238">DNA-binding</keyword>
<dbReference type="PANTHER" id="PTHR32472:SF10">
    <property type="entry name" value="DNA REPAIR PROTEIN RADA-LIKE PROTEIN"/>
    <property type="match status" value="1"/>
</dbReference>
<dbReference type="AlphaFoldDB" id="A0AA37QCL7"/>
<name>A0AA37QCL7_9BACT</name>
<comment type="similarity">
    <text evidence="11 13">Belongs to the RecA family. RadA subfamily.</text>
</comment>